<evidence type="ECO:0000259" key="10">
    <source>
        <dbReference type="Pfam" id="PF01035"/>
    </source>
</evidence>
<dbReference type="NCBIfam" id="TIGR00589">
    <property type="entry name" value="ogt"/>
    <property type="match status" value="1"/>
</dbReference>
<dbReference type="InterPro" id="IPR036631">
    <property type="entry name" value="MGMT_N_sf"/>
</dbReference>
<dbReference type="GO" id="GO:0005737">
    <property type="term" value="C:cytoplasm"/>
    <property type="evidence" value="ECO:0007669"/>
    <property type="project" value="UniProtKB-SubCell"/>
</dbReference>
<keyword evidence="13" id="KW-1185">Reference proteome</keyword>
<comment type="subcellular location">
    <subcellularLocation>
        <location evidence="9">Cytoplasm</location>
    </subcellularLocation>
</comment>
<dbReference type="SUPFAM" id="SSF46767">
    <property type="entry name" value="Methylated DNA-protein cysteine methyltransferase, C-terminal domain"/>
    <property type="match status" value="1"/>
</dbReference>
<protein>
    <recommendedName>
        <fullName evidence="9">Methylated-DNA--protein-cysteine methyltransferase</fullName>
        <ecNumber evidence="9">2.1.1.63</ecNumber>
    </recommendedName>
    <alternativeName>
        <fullName evidence="9">6-O-methylguanine-DNA methyltransferase</fullName>
        <shortName evidence="9">MGMT</shortName>
    </alternativeName>
    <alternativeName>
        <fullName evidence="9">O-6-methylguanine-DNA-alkyltransferase</fullName>
    </alternativeName>
</protein>
<dbReference type="GO" id="GO:0003908">
    <property type="term" value="F:methylated-DNA-[protein]-cysteine S-methyltransferase activity"/>
    <property type="evidence" value="ECO:0007669"/>
    <property type="project" value="UniProtKB-UniRule"/>
</dbReference>
<dbReference type="PANTHER" id="PTHR10815:SF5">
    <property type="entry name" value="METHYLATED-DNA--PROTEIN-CYSTEINE METHYLTRANSFERASE"/>
    <property type="match status" value="1"/>
</dbReference>
<comment type="function">
    <text evidence="9">Involved in the cellular defense against the biological effects of O6-methylguanine (O6-MeG) and O4-methylthymine (O4-MeT) in DNA. Repairs the methylated nucleobase in DNA by stoichiometrically transferring the methyl group to a cysteine residue in the enzyme. This is a suicide reaction: the enzyme is irreversibly inactivated.</text>
</comment>
<keyword evidence="4 9" id="KW-0489">Methyltransferase</keyword>
<dbReference type="Gene3D" id="1.10.10.10">
    <property type="entry name" value="Winged helix-like DNA-binding domain superfamily/Winged helix DNA-binding domain"/>
    <property type="match status" value="1"/>
</dbReference>
<evidence type="ECO:0000313" key="12">
    <source>
        <dbReference type="EMBL" id="SDI41407.1"/>
    </source>
</evidence>
<dbReference type="PANTHER" id="PTHR10815">
    <property type="entry name" value="METHYLATED-DNA--PROTEIN-CYSTEINE METHYLTRANSFERASE"/>
    <property type="match status" value="1"/>
</dbReference>
<feature type="active site" description="Nucleophile; methyl group acceptor" evidence="9">
    <location>
        <position position="126"/>
    </location>
</feature>
<keyword evidence="3 9" id="KW-0963">Cytoplasm</keyword>
<comment type="similarity">
    <text evidence="2 9">Belongs to the MGMT family.</text>
</comment>
<dbReference type="RefSeq" id="WP_090360948.1">
    <property type="nucleotide sequence ID" value="NZ_FNEM01000001.1"/>
</dbReference>
<evidence type="ECO:0000256" key="8">
    <source>
        <dbReference type="ARBA" id="ARBA00049348"/>
    </source>
</evidence>
<keyword evidence="6 9" id="KW-0227">DNA damage</keyword>
<name>A0A1G8KDA2_9GAMM</name>
<comment type="catalytic activity">
    <reaction evidence="1 9">
        <text>a 4-O-methyl-thymidine in DNA + L-cysteinyl-[protein] = a thymidine in DNA + S-methyl-L-cysteinyl-[protein]</text>
        <dbReference type="Rhea" id="RHEA:53428"/>
        <dbReference type="Rhea" id="RHEA-COMP:10131"/>
        <dbReference type="Rhea" id="RHEA-COMP:10132"/>
        <dbReference type="Rhea" id="RHEA-COMP:13555"/>
        <dbReference type="Rhea" id="RHEA-COMP:13556"/>
        <dbReference type="ChEBI" id="CHEBI:29950"/>
        <dbReference type="ChEBI" id="CHEBI:82612"/>
        <dbReference type="ChEBI" id="CHEBI:137386"/>
        <dbReference type="ChEBI" id="CHEBI:137387"/>
        <dbReference type="EC" id="2.1.1.63"/>
    </reaction>
</comment>
<dbReference type="EMBL" id="FNEM01000001">
    <property type="protein sequence ID" value="SDI41407.1"/>
    <property type="molecule type" value="Genomic_DNA"/>
</dbReference>
<proteinExistence type="inferred from homology"/>
<dbReference type="PROSITE" id="PS00374">
    <property type="entry name" value="MGMT"/>
    <property type="match status" value="1"/>
</dbReference>
<dbReference type="HAMAP" id="MF_00772">
    <property type="entry name" value="OGT"/>
    <property type="match status" value="1"/>
</dbReference>
<dbReference type="SUPFAM" id="SSF53155">
    <property type="entry name" value="Methylated DNA-protein cysteine methyltransferase domain"/>
    <property type="match status" value="1"/>
</dbReference>
<dbReference type="Gene3D" id="3.30.160.70">
    <property type="entry name" value="Methylated DNA-protein cysteine methyltransferase domain"/>
    <property type="match status" value="1"/>
</dbReference>
<evidence type="ECO:0000256" key="3">
    <source>
        <dbReference type="ARBA" id="ARBA00022490"/>
    </source>
</evidence>
<evidence type="ECO:0000256" key="6">
    <source>
        <dbReference type="ARBA" id="ARBA00022763"/>
    </source>
</evidence>
<dbReference type="InterPro" id="IPR008332">
    <property type="entry name" value="MethylG_MeTrfase_N"/>
</dbReference>
<comment type="catalytic activity">
    <reaction evidence="8 9">
        <text>a 6-O-methyl-2'-deoxyguanosine in DNA + L-cysteinyl-[protein] = S-methyl-L-cysteinyl-[protein] + a 2'-deoxyguanosine in DNA</text>
        <dbReference type="Rhea" id="RHEA:24000"/>
        <dbReference type="Rhea" id="RHEA-COMP:10131"/>
        <dbReference type="Rhea" id="RHEA-COMP:10132"/>
        <dbReference type="Rhea" id="RHEA-COMP:11367"/>
        <dbReference type="Rhea" id="RHEA-COMP:11368"/>
        <dbReference type="ChEBI" id="CHEBI:29950"/>
        <dbReference type="ChEBI" id="CHEBI:82612"/>
        <dbReference type="ChEBI" id="CHEBI:85445"/>
        <dbReference type="ChEBI" id="CHEBI:85448"/>
        <dbReference type="EC" id="2.1.1.63"/>
    </reaction>
</comment>
<dbReference type="Pfam" id="PF01035">
    <property type="entry name" value="DNA_binding_1"/>
    <property type="match status" value="1"/>
</dbReference>
<dbReference type="InterPro" id="IPR023546">
    <property type="entry name" value="MGMT"/>
</dbReference>
<evidence type="ECO:0000256" key="5">
    <source>
        <dbReference type="ARBA" id="ARBA00022679"/>
    </source>
</evidence>
<dbReference type="OrthoDB" id="9811249at2"/>
<dbReference type="InterPro" id="IPR014048">
    <property type="entry name" value="MethylDNA_cys_MeTrfase_DNA-bd"/>
</dbReference>
<accession>A0A1G8KDA2</accession>
<dbReference type="CDD" id="cd06445">
    <property type="entry name" value="ATase"/>
    <property type="match status" value="1"/>
</dbReference>
<dbReference type="FunFam" id="1.10.10.10:FF:000214">
    <property type="entry name" value="Methylated-DNA--protein-cysteine methyltransferase"/>
    <property type="match status" value="1"/>
</dbReference>
<dbReference type="InterPro" id="IPR001497">
    <property type="entry name" value="MethylDNA_cys_MeTrfase_AS"/>
</dbReference>
<keyword evidence="7 9" id="KW-0234">DNA repair</keyword>
<dbReference type="EC" id="2.1.1.63" evidence="9"/>
<sequence>MKYDQWPTPWGEVVAVVSDKGLVALGFQQGAQPLTIEAHWQRCPQALQPVRTQFEEYVQGRRQRFDLPLDMRGTAFQQQVWQALVEIPYGETCAYSEIAERIERPKSVRAVGAANGRNPVAVVVPCHRVIGKDGSLTGYAGGVALKQALLEHERQD</sequence>
<evidence type="ECO:0000256" key="4">
    <source>
        <dbReference type="ARBA" id="ARBA00022603"/>
    </source>
</evidence>
<evidence type="ECO:0000313" key="13">
    <source>
        <dbReference type="Proteomes" id="UP000199527"/>
    </source>
</evidence>
<comment type="miscellaneous">
    <text evidence="9">This enzyme catalyzes only one turnover and therefore is not strictly catalytic. According to one definition, an enzyme is a biocatalyst that acts repeatedly and over many reaction cycles.</text>
</comment>
<gene>
    <name evidence="12" type="ORF">SAMN04488540_101334</name>
</gene>
<dbReference type="InterPro" id="IPR036217">
    <property type="entry name" value="MethylDNA_cys_MeTrfase_DNAb"/>
</dbReference>
<evidence type="ECO:0000256" key="9">
    <source>
        <dbReference type="HAMAP-Rule" id="MF_00772"/>
    </source>
</evidence>
<dbReference type="InterPro" id="IPR036388">
    <property type="entry name" value="WH-like_DNA-bd_sf"/>
</dbReference>
<feature type="domain" description="Methylguanine DNA methyltransferase ribonuclease-like" evidence="11">
    <location>
        <begin position="2"/>
        <end position="70"/>
    </location>
</feature>
<reference evidence="13" key="1">
    <citation type="submission" date="2016-10" db="EMBL/GenBank/DDBJ databases">
        <authorList>
            <person name="Varghese N."/>
            <person name="Submissions S."/>
        </authorList>
    </citation>
    <scope>NUCLEOTIDE SEQUENCE [LARGE SCALE GENOMIC DNA]</scope>
    <source>
        <strain evidence="13">DSM 23317</strain>
    </source>
</reference>
<evidence type="ECO:0000256" key="1">
    <source>
        <dbReference type="ARBA" id="ARBA00001286"/>
    </source>
</evidence>
<evidence type="ECO:0000256" key="7">
    <source>
        <dbReference type="ARBA" id="ARBA00023204"/>
    </source>
</evidence>
<keyword evidence="5 9" id="KW-0808">Transferase</keyword>
<organism evidence="12 13">
    <name type="scientific">Ferrimonas sediminum</name>
    <dbReference type="NCBI Taxonomy" id="718193"/>
    <lineage>
        <taxon>Bacteria</taxon>
        <taxon>Pseudomonadati</taxon>
        <taxon>Pseudomonadota</taxon>
        <taxon>Gammaproteobacteria</taxon>
        <taxon>Alteromonadales</taxon>
        <taxon>Ferrimonadaceae</taxon>
        <taxon>Ferrimonas</taxon>
    </lineage>
</organism>
<dbReference type="Pfam" id="PF02870">
    <property type="entry name" value="Methyltransf_1N"/>
    <property type="match status" value="1"/>
</dbReference>
<dbReference type="AlphaFoldDB" id="A0A1G8KDA2"/>
<feature type="domain" description="Methylated-DNA-[protein]-cysteine S-methyltransferase DNA binding" evidence="10">
    <location>
        <begin position="75"/>
        <end position="154"/>
    </location>
</feature>
<dbReference type="GO" id="GO:0006307">
    <property type="term" value="P:DNA alkylation repair"/>
    <property type="evidence" value="ECO:0007669"/>
    <property type="project" value="UniProtKB-UniRule"/>
</dbReference>
<dbReference type="Proteomes" id="UP000199527">
    <property type="component" value="Unassembled WGS sequence"/>
</dbReference>
<dbReference type="GO" id="GO:0032259">
    <property type="term" value="P:methylation"/>
    <property type="evidence" value="ECO:0007669"/>
    <property type="project" value="UniProtKB-KW"/>
</dbReference>
<evidence type="ECO:0000256" key="2">
    <source>
        <dbReference type="ARBA" id="ARBA00008711"/>
    </source>
</evidence>
<evidence type="ECO:0000259" key="11">
    <source>
        <dbReference type="Pfam" id="PF02870"/>
    </source>
</evidence>